<organism evidence="2 3">
    <name type="scientific">Tanacetum coccineum</name>
    <dbReference type="NCBI Taxonomy" id="301880"/>
    <lineage>
        <taxon>Eukaryota</taxon>
        <taxon>Viridiplantae</taxon>
        <taxon>Streptophyta</taxon>
        <taxon>Embryophyta</taxon>
        <taxon>Tracheophyta</taxon>
        <taxon>Spermatophyta</taxon>
        <taxon>Magnoliopsida</taxon>
        <taxon>eudicotyledons</taxon>
        <taxon>Gunneridae</taxon>
        <taxon>Pentapetalae</taxon>
        <taxon>asterids</taxon>
        <taxon>campanulids</taxon>
        <taxon>Asterales</taxon>
        <taxon>Asteraceae</taxon>
        <taxon>Asteroideae</taxon>
        <taxon>Anthemideae</taxon>
        <taxon>Anthemidinae</taxon>
        <taxon>Tanacetum</taxon>
    </lineage>
</organism>
<comment type="caution">
    <text evidence="2">The sequence shown here is derived from an EMBL/GenBank/DDBJ whole genome shotgun (WGS) entry which is preliminary data.</text>
</comment>
<evidence type="ECO:0000313" key="2">
    <source>
        <dbReference type="EMBL" id="GJT55582.1"/>
    </source>
</evidence>
<gene>
    <name evidence="2" type="ORF">Tco_0990636</name>
</gene>
<proteinExistence type="predicted"/>
<dbReference type="EMBL" id="BQNB010016769">
    <property type="protein sequence ID" value="GJT55582.1"/>
    <property type="molecule type" value="Genomic_DNA"/>
</dbReference>
<dbReference type="Proteomes" id="UP001151760">
    <property type="component" value="Unassembled WGS sequence"/>
</dbReference>
<protein>
    <recommendedName>
        <fullName evidence="4">Retrovirus-related Pol polyprotein from transposon TNT 1-94</fullName>
    </recommendedName>
</protein>
<reference evidence="2" key="2">
    <citation type="submission" date="2022-01" db="EMBL/GenBank/DDBJ databases">
        <authorList>
            <person name="Yamashiro T."/>
            <person name="Shiraishi A."/>
            <person name="Satake H."/>
            <person name="Nakayama K."/>
        </authorList>
    </citation>
    <scope>NUCLEOTIDE SEQUENCE</scope>
</reference>
<evidence type="ECO:0008006" key="4">
    <source>
        <dbReference type="Google" id="ProtNLM"/>
    </source>
</evidence>
<reference evidence="2" key="1">
    <citation type="journal article" date="2022" name="Int. J. Mol. Sci.">
        <title>Draft Genome of Tanacetum Coccineum: Genomic Comparison of Closely Related Tanacetum-Family Plants.</title>
        <authorList>
            <person name="Yamashiro T."/>
            <person name="Shiraishi A."/>
            <person name="Nakayama K."/>
            <person name="Satake H."/>
        </authorList>
    </citation>
    <scope>NUCLEOTIDE SEQUENCE</scope>
</reference>
<keyword evidence="3" id="KW-1185">Reference proteome</keyword>
<evidence type="ECO:0000313" key="3">
    <source>
        <dbReference type="Proteomes" id="UP001151760"/>
    </source>
</evidence>
<sequence length="398" mass="44770">MAMDDLLQLVKKGERSLEGLLKKRHVVLSDSEEEEPEAQGRKSQDDPLDSSVQGLVTEEEDLIQDKSRDYLLIYIRMWMNMISEKDRPEDELEKPGSPLRDSLPKLCTRPPSLESLAHGVKSYSRKLAIPKNTNLVAGKVCIRTRCMKLIQHNLLVTVEGIHVCVRIHELVGECHEIWVLDKLVAKGVDEKSTNKNDTDDEEDLYDDGSDCDFFNKDFQNDVDYPLGGGWIREDQDATKKFNDDSDETSHCADNHKNHNSRCIEVLVGVDPTDLESSHVDKGCDAALETLPTDMEACDALMKKAYNTLILCLGDESLANRLGDHIAEFNKLILDLTNIDIEIEDEDQALMLLTSLPSSYENFVETFLYGRESLTTEDVLACNTLKIFCSGKVTEGVIS</sequence>
<evidence type="ECO:0000256" key="1">
    <source>
        <dbReference type="SAM" id="MobiDB-lite"/>
    </source>
</evidence>
<feature type="region of interest" description="Disordered" evidence="1">
    <location>
        <begin position="26"/>
        <end position="51"/>
    </location>
</feature>
<accession>A0ABQ5EYD6</accession>
<name>A0ABQ5EYD6_9ASTR</name>
<dbReference type="Pfam" id="PF14223">
    <property type="entry name" value="Retrotran_gag_2"/>
    <property type="match status" value="1"/>
</dbReference>